<dbReference type="PANTHER" id="PTHR30537:SF30">
    <property type="entry name" value="TRANSCRIPTIONAL REGULATOR-RELATED"/>
    <property type="match status" value="1"/>
</dbReference>
<organism evidence="6 7">
    <name type="scientific">Paraburkholderia phenazinium</name>
    <dbReference type="NCBI Taxonomy" id="60549"/>
    <lineage>
        <taxon>Bacteria</taxon>
        <taxon>Pseudomonadati</taxon>
        <taxon>Pseudomonadota</taxon>
        <taxon>Betaproteobacteria</taxon>
        <taxon>Burkholderiales</taxon>
        <taxon>Burkholderiaceae</taxon>
        <taxon>Paraburkholderia</taxon>
    </lineage>
</organism>
<dbReference type="AlphaFoldDB" id="A0A1N6KEB4"/>
<sequence>MQDLRQLVVFAETVSRGSMSAAAKRLGMTPSAVSQTIKALERQSAVTLLHRSTRKLTLTEDGKQCYFHCLQLMASWKAATDSLTQARDAPTGELRIAAPLGLGPRIAPALASVLSTWPQLRLRLLVSDEMVDLIDARVDLAIRIGTMADSGWTAQKLCDLETIMCASPAYLARNGTPDSPQDLSDHQWIALERQVDAARSVDSSDGATPVIPVTLFGERRMKQTVHVGVRVVSTTQPAIQQMCEEGLGIARLSYIEVLNSLKHHSLVHVLPKWTFPALPVTLVTPRKDGQPAKVRAAVDALRSYFRDLPTVHSSTSTD</sequence>
<proteinExistence type="inferred from homology"/>
<dbReference type="GO" id="GO:0043565">
    <property type="term" value="F:sequence-specific DNA binding"/>
    <property type="evidence" value="ECO:0007669"/>
    <property type="project" value="TreeGrafter"/>
</dbReference>
<feature type="domain" description="HTH lysR-type" evidence="5">
    <location>
        <begin position="1"/>
        <end position="59"/>
    </location>
</feature>
<protein>
    <submittedName>
        <fullName evidence="6">Transcriptional regulator, LysR family</fullName>
    </submittedName>
</protein>
<evidence type="ECO:0000259" key="5">
    <source>
        <dbReference type="PROSITE" id="PS50931"/>
    </source>
</evidence>
<dbReference type="InterPro" id="IPR058163">
    <property type="entry name" value="LysR-type_TF_proteobact-type"/>
</dbReference>
<dbReference type="Gene3D" id="1.10.10.10">
    <property type="entry name" value="Winged helix-like DNA-binding domain superfamily/Winged helix DNA-binding domain"/>
    <property type="match status" value="1"/>
</dbReference>
<dbReference type="InterPro" id="IPR036390">
    <property type="entry name" value="WH_DNA-bd_sf"/>
</dbReference>
<accession>A0A1N6KEB4</accession>
<dbReference type="PROSITE" id="PS50931">
    <property type="entry name" value="HTH_LYSR"/>
    <property type="match status" value="1"/>
</dbReference>
<dbReference type="Gene3D" id="3.40.190.290">
    <property type="match status" value="1"/>
</dbReference>
<dbReference type="Pfam" id="PF03466">
    <property type="entry name" value="LysR_substrate"/>
    <property type="match status" value="1"/>
</dbReference>
<evidence type="ECO:0000256" key="2">
    <source>
        <dbReference type="ARBA" id="ARBA00023015"/>
    </source>
</evidence>
<evidence type="ECO:0000256" key="3">
    <source>
        <dbReference type="ARBA" id="ARBA00023125"/>
    </source>
</evidence>
<keyword evidence="2" id="KW-0805">Transcription regulation</keyword>
<dbReference type="Pfam" id="PF00126">
    <property type="entry name" value="HTH_1"/>
    <property type="match status" value="1"/>
</dbReference>
<evidence type="ECO:0000313" key="6">
    <source>
        <dbReference type="EMBL" id="SIO54915.1"/>
    </source>
</evidence>
<evidence type="ECO:0000256" key="4">
    <source>
        <dbReference type="ARBA" id="ARBA00023163"/>
    </source>
</evidence>
<dbReference type="Proteomes" id="UP000184693">
    <property type="component" value="Unassembled WGS sequence"/>
</dbReference>
<dbReference type="RefSeq" id="WP_074268710.1">
    <property type="nucleotide sequence ID" value="NZ_FSRM01000002.1"/>
</dbReference>
<keyword evidence="4" id="KW-0804">Transcription</keyword>
<dbReference type="InterPro" id="IPR036388">
    <property type="entry name" value="WH-like_DNA-bd_sf"/>
</dbReference>
<dbReference type="GO" id="GO:0006351">
    <property type="term" value="P:DNA-templated transcription"/>
    <property type="evidence" value="ECO:0007669"/>
    <property type="project" value="TreeGrafter"/>
</dbReference>
<dbReference type="GO" id="GO:0003700">
    <property type="term" value="F:DNA-binding transcription factor activity"/>
    <property type="evidence" value="ECO:0007669"/>
    <property type="project" value="InterPro"/>
</dbReference>
<dbReference type="SUPFAM" id="SSF53850">
    <property type="entry name" value="Periplasmic binding protein-like II"/>
    <property type="match status" value="1"/>
</dbReference>
<dbReference type="SUPFAM" id="SSF46785">
    <property type="entry name" value="Winged helix' DNA-binding domain"/>
    <property type="match status" value="1"/>
</dbReference>
<dbReference type="OrthoDB" id="9786526at2"/>
<dbReference type="FunFam" id="1.10.10.10:FF:000001">
    <property type="entry name" value="LysR family transcriptional regulator"/>
    <property type="match status" value="1"/>
</dbReference>
<dbReference type="CDD" id="cd08422">
    <property type="entry name" value="PBP2_CrgA_like"/>
    <property type="match status" value="1"/>
</dbReference>
<dbReference type="EMBL" id="FSRM01000002">
    <property type="protein sequence ID" value="SIO54915.1"/>
    <property type="molecule type" value="Genomic_DNA"/>
</dbReference>
<dbReference type="InterPro" id="IPR005119">
    <property type="entry name" value="LysR_subst-bd"/>
</dbReference>
<name>A0A1N6KEB4_9BURK</name>
<evidence type="ECO:0000313" key="7">
    <source>
        <dbReference type="Proteomes" id="UP000184693"/>
    </source>
</evidence>
<dbReference type="InterPro" id="IPR000847">
    <property type="entry name" value="LysR_HTH_N"/>
</dbReference>
<dbReference type="PANTHER" id="PTHR30537">
    <property type="entry name" value="HTH-TYPE TRANSCRIPTIONAL REGULATOR"/>
    <property type="match status" value="1"/>
</dbReference>
<gene>
    <name evidence="6" type="ORF">SAMN05444168_6971</name>
</gene>
<comment type="similarity">
    <text evidence="1">Belongs to the LysR transcriptional regulatory family.</text>
</comment>
<evidence type="ECO:0000256" key="1">
    <source>
        <dbReference type="ARBA" id="ARBA00009437"/>
    </source>
</evidence>
<reference evidence="6 7" key="1">
    <citation type="submission" date="2016-11" db="EMBL/GenBank/DDBJ databases">
        <authorList>
            <person name="Jaros S."/>
            <person name="Januszkiewicz K."/>
            <person name="Wedrychowicz H."/>
        </authorList>
    </citation>
    <scope>NUCLEOTIDE SEQUENCE [LARGE SCALE GENOMIC DNA]</scope>
    <source>
        <strain evidence="6 7">GAS86</strain>
    </source>
</reference>
<keyword evidence="3" id="KW-0238">DNA-binding</keyword>